<gene>
    <name evidence="1" type="ORF">GIY30_13100</name>
</gene>
<dbReference type="AlphaFoldDB" id="A0A6L7GQR5"/>
<sequence length="206" mass="22209">MANYDPITPERLVEVCADVAERGAGTRFVAVDGADAARPVDLADQVAARLAARGRAASVVAMADFLRPASLRLEYGHTDAESYRTLWFDHDAVQREVIDAIDERNSWLPRLWDADRDRSFRDRPPPAPADQVILLAGPLLLGSGLDVDVTVALVMSAGALRRHTPPAAAWTIAALVAAAEDAPAADIEVRYDHPDRPALCIRGRAG</sequence>
<evidence type="ECO:0000313" key="1">
    <source>
        <dbReference type="EMBL" id="MXP22279.1"/>
    </source>
</evidence>
<name>A0A6L7GQR5_9ACTN</name>
<comment type="caution">
    <text evidence="1">The sequence shown here is derived from an EMBL/GenBank/DDBJ whole genome shotgun (WGS) entry which is preliminary data.</text>
</comment>
<dbReference type="EMBL" id="WMBR01000003">
    <property type="protein sequence ID" value="MXP22279.1"/>
    <property type="molecule type" value="Genomic_DNA"/>
</dbReference>
<proteinExistence type="predicted"/>
<dbReference type="Proteomes" id="UP000475545">
    <property type="component" value="Unassembled WGS sequence"/>
</dbReference>
<organism evidence="1 2">
    <name type="scientific">Gordonia mangrovi</name>
    <dbReference type="NCBI Taxonomy" id="2665643"/>
    <lineage>
        <taxon>Bacteria</taxon>
        <taxon>Bacillati</taxon>
        <taxon>Actinomycetota</taxon>
        <taxon>Actinomycetes</taxon>
        <taxon>Mycobacteriales</taxon>
        <taxon>Gordoniaceae</taxon>
        <taxon>Gordonia</taxon>
    </lineage>
</organism>
<evidence type="ECO:0008006" key="3">
    <source>
        <dbReference type="Google" id="ProtNLM"/>
    </source>
</evidence>
<dbReference type="InterPro" id="IPR027417">
    <property type="entry name" value="P-loop_NTPase"/>
</dbReference>
<keyword evidence="2" id="KW-1185">Reference proteome</keyword>
<reference evidence="1 2" key="1">
    <citation type="submission" date="2019-11" db="EMBL/GenBank/DDBJ databases">
        <title>Gordonia sp. nov., a novel actinobacterium isolated from mangrove soil in Hainan.</title>
        <authorList>
            <person name="Huang X."/>
            <person name="Xie Y."/>
            <person name="Chu X."/>
            <person name="Xiao K."/>
        </authorList>
    </citation>
    <scope>NUCLEOTIDE SEQUENCE [LARGE SCALE GENOMIC DNA]</scope>
    <source>
        <strain evidence="1 2">HNM0687</strain>
    </source>
</reference>
<protein>
    <recommendedName>
        <fullName evidence="3">Uridine kinase</fullName>
    </recommendedName>
</protein>
<evidence type="ECO:0000313" key="2">
    <source>
        <dbReference type="Proteomes" id="UP000475545"/>
    </source>
</evidence>
<accession>A0A6L7GQR5</accession>
<dbReference type="Gene3D" id="3.40.50.300">
    <property type="entry name" value="P-loop containing nucleotide triphosphate hydrolases"/>
    <property type="match status" value="1"/>
</dbReference>